<evidence type="ECO:0000313" key="2">
    <source>
        <dbReference type="EMBL" id="CAB4827834.1"/>
    </source>
</evidence>
<dbReference type="EMBL" id="CAFABA010000038">
    <property type="protein sequence ID" value="CAB4827834.1"/>
    <property type="molecule type" value="Genomic_DNA"/>
</dbReference>
<accession>A0A6J6V0A2</accession>
<dbReference type="CDD" id="cd06558">
    <property type="entry name" value="crotonase-like"/>
    <property type="match status" value="1"/>
</dbReference>
<dbReference type="InterPro" id="IPR014748">
    <property type="entry name" value="Enoyl-CoA_hydra_C"/>
</dbReference>
<name>A0A6J6V0A2_9ZZZZ</name>
<dbReference type="Gene3D" id="3.90.226.10">
    <property type="entry name" value="2-enoyl-CoA Hydratase, Chain A, domain 1"/>
    <property type="match status" value="1"/>
</dbReference>
<dbReference type="PANTHER" id="PTHR43459">
    <property type="entry name" value="ENOYL-COA HYDRATASE"/>
    <property type="match status" value="1"/>
</dbReference>
<dbReference type="EMBL" id="CAFBOS010000010">
    <property type="protein sequence ID" value="CAB4979784.1"/>
    <property type="molecule type" value="Genomic_DNA"/>
</dbReference>
<dbReference type="PANTHER" id="PTHR43459:SF3">
    <property type="entry name" value="ENOYL-COA HYDRATASE ECHA15 (ENOYL HYDRASE) (UNSATURATED ACYL-COA HYDRATASE) (CROTONASE)-RELATED"/>
    <property type="match status" value="1"/>
</dbReference>
<evidence type="ECO:0000313" key="4">
    <source>
        <dbReference type="EMBL" id="CAB4979784.1"/>
    </source>
</evidence>
<reference evidence="1" key="1">
    <citation type="submission" date="2020-05" db="EMBL/GenBank/DDBJ databases">
        <authorList>
            <person name="Chiriac C."/>
            <person name="Salcher M."/>
            <person name="Ghai R."/>
            <person name="Kavagutti S V."/>
        </authorList>
    </citation>
    <scope>NUCLEOTIDE SEQUENCE</scope>
</reference>
<dbReference type="Gene3D" id="1.10.12.10">
    <property type="entry name" value="Lyase 2-enoyl-coa Hydratase, Chain A, domain 2"/>
    <property type="match status" value="1"/>
</dbReference>
<protein>
    <submittedName>
        <fullName evidence="1">Unannotated protein</fullName>
    </submittedName>
</protein>
<gene>
    <name evidence="1" type="ORF">UFOPK2754_02740</name>
    <name evidence="2" type="ORF">UFOPK3139_01156</name>
    <name evidence="3" type="ORF">UFOPK3543_01053</name>
    <name evidence="4" type="ORF">UFOPK3967_00285</name>
</gene>
<dbReference type="Pfam" id="PF00378">
    <property type="entry name" value="ECH_1"/>
    <property type="match status" value="1"/>
</dbReference>
<evidence type="ECO:0000313" key="1">
    <source>
        <dbReference type="EMBL" id="CAB4765552.1"/>
    </source>
</evidence>
<dbReference type="EMBL" id="CAEZYR010000138">
    <property type="protein sequence ID" value="CAB4765552.1"/>
    <property type="molecule type" value="Genomic_DNA"/>
</dbReference>
<dbReference type="EMBL" id="CAFBMH010000029">
    <property type="protein sequence ID" value="CAB4904437.1"/>
    <property type="molecule type" value="Genomic_DNA"/>
</dbReference>
<dbReference type="InterPro" id="IPR001753">
    <property type="entry name" value="Enoyl-CoA_hydra/iso"/>
</dbReference>
<dbReference type="SUPFAM" id="SSF52096">
    <property type="entry name" value="ClpP/crotonase"/>
    <property type="match status" value="1"/>
</dbReference>
<dbReference type="AlphaFoldDB" id="A0A6J6V0A2"/>
<proteinExistence type="predicted"/>
<dbReference type="InterPro" id="IPR029045">
    <property type="entry name" value="ClpP/crotonase-like_dom_sf"/>
</dbReference>
<evidence type="ECO:0000313" key="3">
    <source>
        <dbReference type="EMBL" id="CAB4904437.1"/>
    </source>
</evidence>
<organism evidence="1">
    <name type="scientific">freshwater metagenome</name>
    <dbReference type="NCBI Taxonomy" id="449393"/>
    <lineage>
        <taxon>unclassified sequences</taxon>
        <taxon>metagenomes</taxon>
        <taxon>ecological metagenomes</taxon>
    </lineage>
</organism>
<sequence>MSDHYGFETLATTVEDRILTVRFNRPDRLNALNALMHSELRDLYGRIERDTAVDVVVLTGAGKAFCVGADFDQMEENLARGGYPDGHPSLLGEAATMARNILAIRQPMIAAINGDAIGLGATLALFCDVTYMSRGARIGDPHVRAGIVAGDGGPVLWPMLVGANRAKEYLMTGDLLGADEAERIGLVNHVVELDELEAAAMKMARKLAAGPQIALRFNKRLVNKDLEERVNKLYDLSLALEAITFETQDHQEAVRAFLEKRKPVFGQNRNQN</sequence>